<dbReference type="Gene3D" id="3.30.565.10">
    <property type="entry name" value="Histidine kinase-like ATPase, C-terminal domain"/>
    <property type="match status" value="1"/>
</dbReference>
<evidence type="ECO:0000256" key="6">
    <source>
        <dbReference type="ARBA" id="ARBA00022777"/>
    </source>
</evidence>
<dbReference type="InterPro" id="IPR036890">
    <property type="entry name" value="HATPase_C_sf"/>
</dbReference>
<keyword evidence="8" id="KW-0802">TPR repeat</keyword>
<organism evidence="13 14">
    <name type="scientific">Flavivirga amylovorans</name>
    <dbReference type="NCBI Taxonomy" id="870486"/>
    <lineage>
        <taxon>Bacteria</taxon>
        <taxon>Pseudomonadati</taxon>
        <taxon>Bacteroidota</taxon>
        <taxon>Flavobacteriia</taxon>
        <taxon>Flavobacteriales</taxon>
        <taxon>Flavobacteriaceae</taxon>
        <taxon>Flavivirga</taxon>
    </lineage>
</organism>
<keyword evidence="5" id="KW-0547">Nucleotide-binding</keyword>
<reference evidence="13" key="1">
    <citation type="submission" date="2023-07" db="EMBL/GenBank/DDBJ databases">
        <title>Two novel species in the genus Flavivirga.</title>
        <authorList>
            <person name="Kwon K."/>
        </authorList>
    </citation>
    <scope>NUCLEOTIDE SEQUENCE</scope>
    <source>
        <strain evidence="13">KACC 14157</strain>
    </source>
</reference>
<dbReference type="PANTHER" id="PTHR41523">
    <property type="entry name" value="TWO-COMPONENT SYSTEM SENSOR PROTEIN"/>
    <property type="match status" value="1"/>
</dbReference>
<dbReference type="Pfam" id="PF13424">
    <property type="entry name" value="TPR_12"/>
    <property type="match status" value="2"/>
</dbReference>
<evidence type="ECO:0000256" key="10">
    <source>
        <dbReference type="SAM" id="Phobius"/>
    </source>
</evidence>
<evidence type="ECO:0000256" key="11">
    <source>
        <dbReference type="SAM" id="SignalP"/>
    </source>
</evidence>
<dbReference type="PROSITE" id="PS50109">
    <property type="entry name" value="HIS_KIN"/>
    <property type="match status" value="1"/>
</dbReference>
<evidence type="ECO:0000256" key="3">
    <source>
        <dbReference type="ARBA" id="ARBA00022553"/>
    </source>
</evidence>
<feature type="signal peptide" evidence="11">
    <location>
        <begin position="1"/>
        <end position="18"/>
    </location>
</feature>
<comment type="catalytic activity">
    <reaction evidence="1">
        <text>ATP + protein L-histidine = ADP + protein N-phospho-L-histidine.</text>
        <dbReference type="EC" id="2.7.13.3"/>
    </reaction>
</comment>
<evidence type="ECO:0000256" key="5">
    <source>
        <dbReference type="ARBA" id="ARBA00022741"/>
    </source>
</evidence>
<feature type="chain" id="PRO_5046942399" description="histidine kinase" evidence="11">
    <location>
        <begin position="19"/>
        <end position="637"/>
    </location>
</feature>
<dbReference type="InterPro" id="IPR003594">
    <property type="entry name" value="HATPase_dom"/>
</dbReference>
<keyword evidence="3" id="KW-0597">Phosphoprotein</keyword>
<dbReference type="Gene3D" id="1.25.40.10">
    <property type="entry name" value="Tetratricopeptide repeat domain"/>
    <property type="match status" value="3"/>
</dbReference>
<dbReference type="EMBL" id="JAUOEM010000005">
    <property type="protein sequence ID" value="MDO5988663.1"/>
    <property type="molecule type" value="Genomic_DNA"/>
</dbReference>
<evidence type="ECO:0000256" key="4">
    <source>
        <dbReference type="ARBA" id="ARBA00022679"/>
    </source>
</evidence>
<keyword evidence="11" id="KW-0732">Signal</keyword>
<evidence type="ECO:0000313" key="14">
    <source>
        <dbReference type="Proteomes" id="UP001176891"/>
    </source>
</evidence>
<keyword evidence="10" id="KW-0812">Transmembrane</keyword>
<dbReference type="SMART" id="SM00028">
    <property type="entry name" value="TPR"/>
    <property type="match status" value="6"/>
</dbReference>
<dbReference type="PROSITE" id="PS50005">
    <property type="entry name" value="TPR"/>
    <property type="match status" value="3"/>
</dbReference>
<keyword evidence="10" id="KW-0472">Membrane</keyword>
<dbReference type="InterPro" id="IPR011990">
    <property type="entry name" value="TPR-like_helical_dom_sf"/>
</dbReference>
<evidence type="ECO:0000313" key="13">
    <source>
        <dbReference type="EMBL" id="MDO5988663.1"/>
    </source>
</evidence>
<feature type="repeat" description="TPR" evidence="8">
    <location>
        <begin position="114"/>
        <end position="147"/>
    </location>
</feature>
<feature type="repeat" description="TPR" evidence="8">
    <location>
        <begin position="74"/>
        <end position="107"/>
    </location>
</feature>
<keyword evidence="14" id="KW-1185">Reference proteome</keyword>
<evidence type="ECO:0000259" key="12">
    <source>
        <dbReference type="PROSITE" id="PS50109"/>
    </source>
</evidence>
<dbReference type="InterPro" id="IPR019734">
    <property type="entry name" value="TPR_rpt"/>
</dbReference>
<evidence type="ECO:0000256" key="2">
    <source>
        <dbReference type="ARBA" id="ARBA00012438"/>
    </source>
</evidence>
<evidence type="ECO:0000256" key="9">
    <source>
        <dbReference type="SAM" id="Coils"/>
    </source>
</evidence>
<evidence type="ECO:0000256" key="1">
    <source>
        <dbReference type="ARBA" id="ARBA00000085"/>
    </source>
</evidence>
<keyword evidence="6" id="KW-0418">Kinase</keyword>
<dbReference type="RefSeq" id="WP_303283314.1">
    <property type="nucleotide sequence ID" value="NZ_BAABCZ010000004.1"/>
</dbReference>
<dbReference type="EC" id="2.7.13.3" evidence="2"/>
<keyword evidence="4" id="KW-0808">Transferase</keyword>
<feature type="transmembrane region" description="Helical" evidence="10">
    <location>
        <begin position="395"/>
        <end position="415"/>
    </location>
</feature>
<dbReference type="InterPro" id="IPR005467">
    <property type="entry name" value="His_kinase_dom"/>
</dbReference>
<dbReference type="Pfam" id="PF02518">
    <property type="entry name" value="HATPase_c"/>
    <property type="match status" value="1"/>
</dbReference>
<keyword evidence="9" id="KW-0175">Coiled coil</keyword>
<dbReference type="Pfam" id="PF07568">
    <property type="entry name" value="HisKA_2"/>
    <property type="match status" value="1"/>
</dbReference>
<dbReference type="Proteomes" id="UP001176891">
    <property type="component" value="Unassembled WGS sequence"/>
</dbReference>
<feature type="domain" description="Histidine kinase" evidence="12">
    <location>
        <begin position="445"/>
        <end position="637"/>
    </location>
</feature>
<gene>
    <name evidence="13" type="ORF">Q4Q39_14720</name>
</gene>
<dbReference type="SUPFAM" id="SSF48452">
    <property type="entry name" value="TPR-like"/>
    <property type="match status" value="2"/>
</dbReference>
<dbReference type="InterPro" id="IPR011495">
    <property type="entry name" value="Sig_transdc_His_kin_sub2_dim/P"/>
</dbReference>
<keyword evidence="7" id="KW-0067">ATP-binding</keyword>
<protein>
    <recommendedName>
        <fullName evidence="2">histidine kinase</fullName>
        <ecNumber evidence="2">2.7.13.3</ecNumber>
    </recommendedName>
</protein>
<dbReference type="SUPFAM" id="SSF55874">
    <property type="entry name" value="ATPase domain of HSP90 chaperone/DNA topoisomerase II/histidine kinase"/>
    <property type="match status" value="1"/>
</dbReference>
<feature type="coiled-coil region" evidence="9">
    <location>
        <begin position="366"/>
        <end position="395"/>
    </location>
</feature>
<dbReference type="PANTHER" id="PTHR41523:SF8">
    <property type="entry name" value="ETHYLENE RESPONSE SENSOR PROTEIN"/>
    <property type="match status" value="1"/>
</dbReference>
<comment type="caution">
    <text evidence="13">The sequence shown here is derived from an EMBL/GenBank/DDBJ whole genome shotgun (WGS) entry which is preliminary data.</text>
</comment>
<evidence type="ECO:0000256" key="8">
    <source>
        <dbReference type="PROSITE-ProRule" id="PRU00339"/>
    </source>
</evidence>
<dbReference type="Pfam" id="PF13181">
    <property type="entry name" value="TPR_8"/>
    <property type="match status" value="1"/>
</dbReference>
<proteinExistence type="predicted"/>
<dbReference type="Gene3D" id="3.30.450.20">
    <property type="entry name" value="PAS domain"/>
    <property type="match status" value="1"/>
</dbReference>
<evidence type="ECO:0000256" key="7">
    <source>
        <dbReference type="ARBA" id="ARBA00022840"/>
    </source>
</evidence>
<accession>A0ABT8X3Z1</accession>
<sequence length="637" mass="73169">MKPSIWLFFLFFCVQLTAQTDSLEQKLVEAPIDEKVNIYIELTNKYSKINVDKAIGYAKQGLELVKEKNNKDTGFFYLRLGYLHNYKSEHSNALFYYEKALEVAKHMEYELGIGKSYQNIGVTHVKMGNYDKALDYDLKALSIYEKNNENNFVTGIVANIGSLYSCRLNDHENGLLYYNRALELSKEVGNEEFRSYVLGAVAELYVRQEEYEKAKSTLKESIEIAEKLDYLKVVVSGFSNLSQINIKENKFKEALVNSKKALKMCLELGYTEENTSLYLTLANIYEQLGDVKSAELHYEEALSVALKSKVLPQLSNVYQALYQYTGRKKSYKESYEYLLKYNTIKDSLLDKEKDKQFKEIQAKFDLENKEKEIQLLTNENRIKALENQNQRTSQVILIIGMIALIIIILTLFYAYKNKQKSHTTLTEKNKVISQTLKDREILFKEVHHRVKNNLQIVSSLLRLQYKFGNHKKSQEIIQEVQDKIQAMSIIHERLYKSSDLSLINFKTYLDNLLTYFKTSYNLPEQNITVTTAIDNIELDMDYLVPCGLIVNEIIANSIKYAFHDNSGGNINIEASKSGDQCILKIQDTGVGFPNGFNVHEAKSLGIMLIRGLTKQINGTVKITSNSGACYNIVFNVT</sequence>
<name>A0ABT8X3Z1_9FLAO</name>
<feature type="repeat" description="TPR" evidence="8">
    <location>
        <begin position="275"/>
        <end position="308"/>
    </location>
</feature>
<keyword evidence="10" id="KW-1133">Transmembrane helix</keyword>